<feature type="compositionally biased region" description="Basic and acidic residues" evidence="1">
    <location>
        <begin position="42"/>
        <end position="56"/>
    </location>
</feature>
<feature type="compositionally biased region" description="Low complexity" evidence="1">
    <location>
        <begin position="25"/>
        <end position="40"/>
    </location>
</feature>
<gene>
    <name evidence="2" type="ORF">CONCODRAFT_13575</name>
</gene>
<accession>A0A137NQG6</accession>
<dbReference type="AlphaFoldDB" id="A0A137NQG6"/>
<feature type="compositionally biased region" description="Polar residues" evidence="1">
    <location>
        <begin position="14"/>
        <end position="24"/>
    </location>
</feature>
<organism evidence="2 3">
    <name type="scientific">Conidiobolus coronatus (strain ATCC 28846 / CBS 209.66 / NRRL 28638)</name>
    <name type="common">Delacroixia coronata</name>
    <dbReference type="NCBI Taxonomy" id="796925"/>
    <lineage>
        <taxon>Eukaryota</taxon>
        <taxon>Fungi</taxon>
        <taxon>Fungi incertae sedis</taxon>
        <taxon>Zoopagomycota</taxon>
        <taxon>Entomophthoromycotina</taxon>
        <taxon>Entomophthoromycetes</taxon>
        <taxon>Entomophthorales</taxon>
        <taxon>Ancylistaceae</taxon>
        <taxon>Conidiobolus</taxon>
    </lineage>
</organism>
<feature type="non-terminal residue" evidence="2">
    <location>
        <position position="56"/>
    </location>
</feature>
<evidence type="ECO:0000313" key="2">
    <source>
        <dbReference type="EMBL" id="KXN64999.1"/>
    </source>
</evidence>
<sequence>MDEFNDKGYIFDKFNNNNNVSSSITDNATTSNNENNTESNDNLEKVETKENVTDDK</sequence>
<keyword evidence="3" id="KW-1185">Reference proteome</keyword>
<dbReference type="EMBL" id="KQ965025">
    <property type="protein sequence ID" value="KXN64999.1"/>
    <property type="molecule type" value="Genomic_DNA"/>
</dbReference>
<protein>
    <submittedName>
        <fullName evidence="2">Uncharacterized protein</fullName>
    </submittedName>
</protein>
<name>A0A137NQG6_CONC2</name>
<evidence type="ECO:0000313" key="3">
    <source>
        <dbReference type="Proteomes" id="UP000070444"/>
    </source>
</evidence>
<dbReference type="Proteomes" id="UP000070444">
    <property type="component" value="Unassembled WGS sequence"/>
</dbReference>
<proteinExistence type="predicted"/>
<feature type="compositionally biased region" description="Basic and acidic residues" evidence="1">
    <location>
        <begin position="1"/>
        <end position="10"/>
    </location>
</feature>
<feature type="region of interest" description="Disordered" evidence="1">
    <location>
        <begin position="1"/>
        <end position="56"/>
    </location>
</feature>
<reference evidence="2 3" key="1">
    <citation type="journal article" date="2015" name="Genome Biol. Evol.">
        <title>Phylogenomic analyses indicate that early fungi evolved digesting cell walls of algal ancestors of land plants.</title>
        <authorList>
            <person name="Chang Y."/>
            <person name="Wang S."/>
            <person name="Sekimoto S."/>
            <person name="Aerts A.L."/>
            <person name="Choi C."/>
            <person name="Clum A."/>
            <person name="LaButti K.M."/>
            <person name="Lindquist E.A."/>
            <person name="Yee Ngan C."/>
            <person name="Ohm R.A."/>
            <person name="Salamov A.A."/>
            <person name="Grigoriev I.V."/>
            <person name="Spatafora J.W."/>
            <person name="Berbee M.L."/>
        </authorList>
    </citation>
    <scope>NUCLEOTIDE SEQUENCE [LARGE SCALE GENOMIC DNA]</scope>
    <source>
        <strain evidence="2 3">NRRL 28638</strain>
    </source>
</reference>
<evidence type="ECO:0000256" key="1">
    <source>
        <dbReference type="SAM" id="MobiDB-lite"/>
    </source>
</evidence>